<reference evidence="1" key="2">
    <citation type="submission" date="2014-03" db="EMBL/GenBank/DDBJ databases">
        <title>The whipworm genome and dual-species transcriptomics of an intimate host-pathogen interaction.</title>
        <authorList>
            <person name="Foth B.J."/>
            <person name="Tsai I.J."/>
            <person name="Reid A.J."/>
            <person name="Bancroft A.J."/>
            <person name="Nichol S."/>
            <person name="Tracey A."/>
            <person name="Holroyd N."/>
            <person name="Cotton J.A."/>
            <person name="Stanley E.J."/>
            <person name="Zarowiecki M."/>
            <person name="Liu J.Z."/>
            <person name="Huckvale T."/>
            <person name="Cooper P.J."/>
            <person name="Grencis R.K."/>
            <person name="Berriman M."/>
        </authorList>
    </citation>
    <scope>NUCLEOTIDE SEQUENCE [LARGE SCALE GENOMIC DNA]</scope>
</reference>
<organism evidence="1 2">
    <name type="scientific">Trichuris trichiura</name>
    <name type="common">Whipworm</name>
    <name type="synonym">Trichocephalus trichiurus</name>
    <dbReference type="NCBI Taxonomy" id="36087"/>
    <lineage>
        <taxon>Eukaryota</taxon>
        <taxon>Metazoa</taxon>
        <taxon>Ecdysozoa</taxon>
        <taxon>Nematoda</taxon>
        <taxon>Enoplea</taxon>
        <taxon>Dorylaimia</taxon>
        <taxon>Trichinellida</taxon>
        <taxon>Trichuridae</taxon>
        <taxon>Trichuris</taxon>
    </lineage>
</organism>
<sequence length="90" mass="10153">MGNWLSKQYENFSHGSFYCSESGATPKRRLLEADPRSPSANIERTPIMVGETPNHDRVQFERLPLSDTPTTAILPREEKKENALSGCMDN</sequence>
<name>A0A077YW48_TRITR</name>
<dbReference type="EMBL" id="HG805818">
    <property type="protein sequence ID" value="CDW52277.1"/>
    <property type="molecule type" value="Genomic_DNA"/>
</dbReference>
<gene>
    <name evidence="1" type="ORF">TTRE_0000053601</name>
</gene>
<reference evidence="1" key="1">
    <citation type="submission" date="2014-01" db="EMBL/GenBank/DDBJ databases">
        <authorList>
            <person name="Aslett M."/>
        </authorList>
    </citation>
    <scope>NUCLEOTIDE SEQUENCE</scope>
</reference>
<dbReference type="Proteomes" id="UP000030665">
    <property type="component" value="Unassembled WGS sequence"/>
</dbReference>
<evidence type="ECO:0000313" key="1">
    <source>
        <dbReference type="EMBL" id="CDW52277.1"/>
    </source>
</evidence>
<evidence type="ECO:0000313" key="2">
    <source>
        <dbReference type="Proteomes" id="UP000030665"/>
    </source>
</evidence>
<proteinExistence type="predicted"/>
<dbReference type="AlphaFoldDB" id="A0A077YW48"/>
<protein>
    <submittedName>
        <fullName evidence="1">Uncharacterized protein</fullName>
    </submittedName>
</protein>
<dbReference type="OrthoDB" id="6337960at2759"/>
<keyword evidence="2" id="KW-1185">Reference proteome</keyword>
<accession>A0A077YW48</accession>